<dbReference type="OrthoDB" id="6132972at2759"/>
<dbReference type="AlphaFoldDB" id="A0A6J8CN47"/>
<dbReference type="SMART" id="SM00248">
    <property type="entry name" value="ANK"/>
    <property type="match status" value="3"/>
</dbReference>
<evidence type="ECO:0000256" key="1">
    <source>
        <dbReference type="ARBA" id="ARBA00022737"/>
    </source>
</evidence>
<evidence type="ECO:0000313" key="7">
    <source>
        <dbReference type="Proteomes" id="UP000507470"/>
    </source>
</evidence>
<dbReference type="InterPro" id="IPR036770">
    <property type="entry name" value="Ankyrin_rpt-contain_sf"/>
</dbReference>
<feature type="compositionally biased region" description="Basic residues" evidence="4">
    <location>
        <begin position="695"/>
        <end position="711"/>
    </location>
</feature>
<dbReference type="PROSITE" id="PS50297">
    <property type="entry name" value="ANK_REP_REGION"/>
    <property type="match status" value="1"/>
</dbReference>
<keyword evidence="7" id="KW-1185">Reference proteome</keyword>
<name>A0A6J8CN47_MYTCO</name>
<accession>A0A6J8CN47</accession>
<reference evidence="6 7" key="1">
    <citation type="submission" date="2020-06" db="EMBL/GenBank/DDBJ databases">
        <authorList>
            <person name="Li R."/>
            <person name="Bekaert M."/>
        </authorList>
    </citation>
    <scope>NUCLEOTIDE SEQUENCE [LARGE SCALE GENOMIC DNA]</scope>
    <source>
        <strain evidence="7">wild</strain>
    </source>
</reference>
<dbReference type="InterPro" id="IPR049050">
    <property type="entry name" value="nSTAND3"/>
</dbReference>
<evidence type="ECO:0000256" key="3">
    <source>
        <dbReference type="PROSITE-ProRule" id="PRU00023"/>
    </source>
</evidence>
<dbReference type="PROSITE" id="PS50088">
    <property type="entry name" value="ANK_REPEAT"/>
    <property type="match status" value="1"/>
</dbReference>
<protein>
    <recommendedName>
        <fullName evidence="5">Novel STAND NTPase 3 domain-containing protein</fullName>
    </recommendedName>
</protein>
<dbReference type="InterPro" id="IPR002110">
    <property type="entry name" value="Ankyrin_rpt"/>
</dbReference>
<dbReference type="Gene3D" id="3.40.50.300">
    <property type="entry name" value="P-loop containing nucleotide triphosphate hydrolases"/>
    <property type="match status" value="1"/>
</dbReference>
<dbReference type="SUPFAM" id="SSF52540">
    <property type="entry name" value="P-loop containing nucleoside triphosphate hydrolases"/>
    <property type="match status" value="1"/>
</dbReference>
<dbReference type="Proteomes" id="UP000507470">
    <property type="component" value="Unassembled WGS sequence"/>
</dbReference>
<feature type="region of interest" description="Disordered" evidence="4">
    <location>
        <begin position="689"/>
        <end position="715"/>
    </location>
</feature>
<dbReference type="InterPro" id="IPR027417">
    <property type="entry name" value="P-loop_NTPase"/>
</dbReference>
<evidence type="ECO:0000256" key="4">
    <source>
        <dbReference type="SAM" id="MobiDB-lite"/>
    </source>
</evidence>
<sequence>MRNTVIILGGPGSGKTVTARCIALQLQEEGWEVVPVFTPEELMKYRDIRRQQVFLLDDFVGTFALNETMYDDIVRYKTLVFDSLEQKTKILLTCRKSVYNALTKLQDFCSVPVIDLESVENRFNIKEKRKILHTHCNAMSVPKYKYKTISLENATLMFPVLCKLFACNKKYQTLGERFFRKPFEGLCIEFDIMQKRNTDCYAALIICMITGNKLSINRLPASKIKDCIFDSCGLDRGTSDKKIKDALEHMVGTYVSKTDNCYSFIHDSLFETLAYHYGRLVKDFPNIIKYLPSIFMSNKMCFHSDQTVEKVFVQKPEEQFHHIAEGLYKELQDVYLYDVFMAKLLYHEPFVRAFLEVLSNKSYDSFKKVFLSVHENTPCKNPDDIDDTIHNLLVDVAFFDFKEETFCIRAISWVVYFGHFRLLEYIMGRVYVEEGSYQAVFGNEKMEQTRLLVLCCYSNDEKMTRLLLDHIDRDCINENLLINNIVRTVANAHRWYTPLTAACRSGNLPIVELLVQFGAKIDENDPNKLSPLSVAYYYGHNSIVNFLLNNRCNSRYQSTYLTMEQPTDEHNVRNITYRSEESKSKTKTNQSKTHLSANDQSTVRNERYRNENIKRGGYVAERSKSRNVDETIQVRKLKMVRWAEREIENKSNLDFKQNSQGNCYIATKITKRKTFKLLVDEDGHMRCLVQENRRGNSRKRKQKDPKPKHSASKVIREYTC</sequence>
<gene>
    <name evidence="6" type="ORF">MCOR_31761</name>
</gene>
<proteinExistence type="predicted"/>
<evidence type="ECO:0000259" key="5">
    <source>
        <dbReference type="Pfam" id="PF20720"/>
    </source>
</evidence>
<dbReference type="Gene3D" id="1.25.40.20">
    <property type="entry name" value="Ankyrin repeat-containing domain"/>
    <property type="match status" value="1"/>
</dbReference>
<keyword evidence="1" id="KW-0677">Repeat</keyword>
<dbReference type="PANTHER" id="PTHR24173">
    <property type="entry name" value="ANKYRIN REPEAT CONTAINING"/>
    <property type="match status" value="1"/>
</dbReference>
<dbReference type="Pfam" id="PF12796">
    <property type="entry name" value="Ank_2"/>
    <property type="match status" value="1"/>
</dbReference>
<organism evidence="6 7">
    <name type="scientific">Mytilus coruscus</name>
    <name type="common">Sea mussel</name>
    <dbReference type="NCBI Taxonomy" id="42192"/>
    <lineage>
        <taxon>Eukaryota</taxon>
        <taxon>Metazoa</taxon>
        <taxon>Spiralia</taxon>
        <taxon>Lophotrochozoa</taxon>
        <taxon>Mollusca</taxon>
        <taxon>Bivalvia</taxon>
        <taxon>Autobranchia</taxon>
        <taxon>Pteriomorphia</taxon>
        <taxon>Mytilida</taxon>
        <taxon>Mytiloidea</taxon>
        <taxon>Mytilidae</taxon>
        <taxon>Mytilinae</taxon>
        <taxon>Mytilus</taxon>
    </lineage>
</organism>
<evidence type="ECO:0000256" key="2">
    <source>
        <dbReference type="ARBA" id="ARBA00023043"/>
    </source>
</evidence>
<feature type="repeat" description="ANK" evidence="3">
    <location>
        <begin position="494"/>
        <end position="526"/>
    </location>
</feature>
<dbReference type="PANTHER" id="PTHR24173:SF74">
    <property type="entry name" value="ANKYRIN REPEAT DOMAIN-CONTAINING PROTEIN 16"/>
    <property type="match status" value="1"/>
</dbReference>
<evidence type="ECO:0000313" key="6">
    <source>
        <dbReference type="EMBL" id="CAC5397311.1"/>
    </source>
</evidence>
<dbReference type="Pfam" id="PF20720">
    <property type="entry name" value="nSTAND3"/>
    <property type="match status" value="1"/>
</dbReference>
<feature type="domain" description="Novel STAND NTPase 3" evidence="5">
    <location>
        <begin position="2"/>
        <end position="137"/>
    </location>
</feature>
<feature type="region of interest" description="Disordered" evidence="4">
    <location>
        <begin position="578"/>
        <end position="611"/>
    </location>
</feature>
<dbReference type="SUPFAM" id="SSF48403">
    <property type="entry name" value="Ankyrin repeat"/>
    <property type="match status" value="1"/>
</dbReference>
<keyword evidence="2 3" id="KW-0040">ANK repeat</keyword>
<dbReference type="EMBL" id="CACVKT020005675">
    <property type="protein sequence ID" value="CAC5397311.1"/>
    <property type="molecule type" value="Genomic_DNA"/>
</dbReference>
<feature type="compositionally biased region" description="Polar residues" evidence="4">
    <location>
        <begin position="594"/>
        <end position="603"/>
    </location>
</feature>